<dbReference type="VEuPathDB" id="VectorBase:AMEC019102"/>
<keyword evidence="2" id="KW-0732">Signal</keyword>
<dbReference type="Pfam" id="PF01607">
    <property type="entry name" value="CBM_14"/>
    <property type="match status" value="2"/>
</dbReference>
<dbReference type="PANTHER" id="PTHR23301:SF0">
    <property type="entry name" value="CHITIN-BINDING TYPE-2 DOMAIN-CONTAINING PROTEIN-RELATED"/>
    <property type="match status" value="1"/>
</dbReference>
<evidence type="ECO:0000256" key="2">
    <source>
        <dbReference type="ARBA" id="ARBA00022729"/>
    </source>
</evidence>
<keyword evidence="1" id="KW-0147">Chitin-binding</keyword>
<keyword evidence="5" id="KW-0325">Glycoprotein</keyword>
<dbReference type="AlphaFoldDB" id="A0A182UET9"/>
<dbReference type="GO" id="GO:0005576">
    <property type="term" value="C:extracellular region"/>
    <property type="evidence" value="ECO:0007669"/>
    <property type="project" value="InterPro"/>
</dbReference>
<reference evidence="8" key="1">
    <citation type="submission" date="2014-01" db="EMBL/GenBank/DDBJ databases">
        <title>The Genome Sequence of Anopheles melas CM1001059_A (V2).</title>
        <authorList>
            <consortium name="The Broad Institute Genomics Platform"/>
            <person name="Neafsey D.E."/>
            <person name="Besansky N."/>
            <person name="Howell P."/>
            <person name="Walton C."/>
            <person name="Young S.K."/>
            <person name="Zeng Q."/>
            <person name="Gargeya S."/>
            <person name="Fitzgerald M."/>
            <person name="Haas B."/>
            <person name="Abouelleil A."/>
            <person name="Allen A.W."/>
            <person name="Alvarado L."/>
            <person name="Arachchi H.M."/>
            <person name="Berlin A.M."/>
            <person name="Chapman S.B."/>
            <person name="Gainer-Dewar J."/>
            <person name="Goldberg J."/>
            <person name="Griggs A."/>
            <person name="Gujja S."/>
            <person name="Hansen M."/>
            <person name="Howarth C."/>
            <person name="Imamovic A."/>
            <person name="Ireland A."/>
            <person name="Larimer J."/>
            <person name="McCowan C."/>
            <person name="Murphy C."/>
            <person name="Pearson M."/>
            <person name="Poon T.W."/>
            <person name="Priest M."/>
            <person name="Roberts A."/>
            <person name="Saif S."/>
            <person name="Shea T."/>
            <person name="Sisk P."/>
            <person name="Sykes S."/>
            <person name="Wortman J."/>
            <person name="Nusbaum C."/>
            <person name="Birren B."/>
        </authorList>
    </citation>
    <scope>NUCLEOTIDE SEQUENCE [LARGE SCALE GENOMIC DNA]</scope>
    <source>
        <strain evidence="8">CM1001059</strain>
    </source>
</reference>
<dbReference type="SMART" id="SM00494">
    <property type="entry name" value="ChtBD2"/>
    <property type="match status" value="2"/>
</dbReference>
<dbReference type="EnsemblMetazoa" id="AMEC019102-RA">
    <property type="protein sequence ID" value="AMEC019102-PA"/>
    <property type="gene ID" value="AMEC019102"/>
</dbReference>
<dbReference type="InterPro" id="IPR002557">
    <property type="entry name" value="Chitin-bd_dom"/>
</dbReference>
<evidence type="ECO:0000256" key="4">
    <source>
        <dbReference type="ARBA" id="ARBA00023157"/>
    </source>
</evidence>
<dbReference type="PANTHER" id="PTHR23301">
    <property type="entry name" value="CHITIN BINDING PERITROPHIN-A"/>
    <property type="match status" value="1"/>
</dbReference>
<dbReference type="Proteomes" id="UP000075902">
    <property type="component" value="Unassembled WGS sequence"/>
</dbReference>
<dbReference type="InterPro" id="IPR036508">
    <property type="entry name" value="Chitin-bd_dom_sf"/>
</dbReference>
<proteinExistence type="predicted"/>
<dbReference type="PROSITE" id="PS50940">
    <property type="entry name" value="CHIT_BIND_II"/>
    <property type="match status" value="2"/>
</dbReference>
<sequence>MLRTYGRTALDHTIAHFHRYRQHFASSFCAEGTGTTVNRTHHIEYLRPCKGSVSTVWIALLALGVSAITAEPTCRPTGQYLTANPRDCRSYFYCYDGIAYYGVCQQGFRFDEIRQSCLPSTVAECFECPTMGMVSLPHPTSCQMFVLCFEGVANERSCPTGLLFNRQIHQCDLSANVIC</sequence>
<keyword evidence="8" id="KW-1185">Reference proteome</keyword>
<keyword evidence="4" id="KW-1015">Disulfide bond</keyword>
<dbReference type="InterPro" id="IPR051940">
    <property type="entry name" value="Chitin_bind-dev_reg"/>
</dbReference>
<dbReference type="GO" id="GO:0008061">
    <property type="term" value="F:chitin binding"/>
    <property type="evidence" value="ECO:0007669"/>
    <property type="project" value="UniProtKB-KW"/>
</dbReference>
<dbReference type="STRING" id="34690.A0A182UET9"/>
<evidence type="ECO:0000313" key="8">
    <source>
        <dbReference type="Proteomes" id="UP000075902"/>
    </source>
</evidence>
<reference evidence="7" key="2">
    <citation type="submission" date="2020-05" db="UniProtKB">
        <authorList>
            <consortium name="EnsemblMetazoa"/>
        </authorList>
    </citation>
    <scope>IDENTIFICATION</scope>
    <source>
        <strain evidence="7">CM1001059</strain>
    </source>
</reference>
<feature type="domain" description="Chitin-binding type-2" evidence="6">
    <location>
        <begin position="128"/>
        <end position="179"/>
    </location>
</feature>
<evidence type="ECO:0000259" key="6">
    <source>
        <dbReference type="PROSITE" id="PS50940"/>
    </source>
</evidence>
<name>A0A182UET9_9DIPT</name>
<dbReference type="Gene3D" id="2.170.140.10">
    <property type="entry name" value="Chitin binding domain"/>
    <property type="match status" value="2"/>
</dbReference>
<accession>A0A182UET9</accession>
<evidence type="ECO:0000256" key="5">
    <source>
        <dbReference type="ARBA" id="ARBA00023180"/>
    </source>
</evidence>
<evidence type="ECO:0000256" key="1">
    <source>
        <dbReference type="ARBA" id="ARBA00022669"/>
    </source>
</evidence>
<evidence type="ECO:0000256" key="3">
    <source>
        <dbReference type="ARBA" id="ARBA00022737"/>
    </source>
</evidence>
<feature type="domain" description="Chitin-binding type-2" evidence="6">
    <location>
        <begin position="71"/>
        <end position="127"/>
    </location>
</feature>
<keyword evidence="3" id="KW-0677">Repeat</keyword>
<evidence type="ECO:0000313" key="7">
    <source>
        <dbReference type="EnsemblMetazoa" id="AMEC019102-PA"/>
    </source>
</evidence>
<protein>
    <recommendedName>
        <fullName evidence="6">Chitin-binding type-2 domain-containing protein</fullName>
    </recommendedName>
</protein>
<organism evidence="7 8">
    <name type="scientific">Anopheles melas</name>
    <dbReference type="NCBI Taxonomy" id="34690"/>
    <lineage>
        <taxon>Eukaryota</taxon>
        <taxon>Metazoa</taxon>
        <taxon>Ecdysozoa</taxon>
        <taxon>Arthropoda</taxon>
        <taxon>Hexapoda</taxon>
        <taxon>Insecta</taxon>
        <taxon>Pterygota</taxon>
        <taxon>Neoptera</taxon>
        <taxon>Endopterygota</taxon>
        <taxon>Diptera</taxon>
        <taxon>Nematocera</taxon>
        <taxon>Culicoidea</taxon>
        <taxon>Culicidae</taxon>
        <taxon>Anophelinae</taxon>
        <taxon>Anopheles</taxon>
    </lineage>
</organism>
<dbReference type="SUPFAM" id="SSF57625">
    <property type="entry name" value="Invertebrate chitin-binding proteins"/>
    <property type="match status" value="2"/>
</dbReference>